<proteinExistence type="predicted"/>
<reference evidence="1" key="1">
    <citation type="submission" date="2020-04" db="EMBL/GenBank/DDBJ databases">
        <title>Genome Sequencing for Pseudoaltermonas arctica.</title>
        <authorList>
            <person name="Elkins N.S."/>
        </authorList>
    </citation>
    <scope>NUCLEOTIDE SEQUENCE [LARGE SCALE GENOMIC DNA]</scope>
    <source>
        <strain evidence="1">NEC-BIFX-2020_0012</strain>
    </source>
</reference>
<sequence>MKTRTRDLFVAIMAGMAVNYGVTSMSEQFNVEPTVEQRLYDAVYESAEFLQMINTAPVDDLVGQSVIMSVDGGITGRAGVETDDTKERKTRDVSKLAKREYRCYPVECDIHITWVKMDQWSKFPDFHNRYRNHVRQAIALDIIKIGWNGTHVADTTDITAYPMMNDVNIGWLQLIRRDAPERAISEGATAGEIRIGAGGDYENLDQAVHDALQGIPEHKRANMVAIIGDELLAHDKNKLYAKQAHTPSEKTKIELQQVIDTYGGLMTYKIPFFPARGILVTSFDNLSHYVQTGSTRTSVENNAKKKRVEDYLSRNDCYYVEDLEKAMYFESANIKLPNSAGDAWV</sequence>
<dbReference type="InterPro" id="IPR006441">
    <property type="entry name" value="Phage_P2_GpN"/>
</dbReference>
<gene>
    <name evidence="1" type="ORF">HHO47_06335</name>
</gene>
<dbReference type="RefSeq" id="WP_169019533.1">
    <property type="nucleotide sequence ID" value="NZ_JABBMT010000007.1"/>
</dbReference>
<keyword evidence="2" id="KW-1185">Reference proteome</keyword>
<comment type="caution">
    <text evidence="1">The sequence shown here is derived from an EMBL/GenBank/DDBJ whole genome shotgun (WGS) entry which is preliminary data.</text>
</comment>
<dbReference type="AlphaFoldDB" id="A0A7Y0DS71"/>
<organism evidence="1 2">
    <name type="scientific">Pseudoalteromonas arctica</name>
    <dbReference type="NCBI Taxonomy" id="394751"/>
    <lineage>
        <taxon>Bacteria</taxon>
        <taxon>Pseudomonadati</taxon>
        <taxon>Pseudomonadota</taxon>
        <taxon>Gammaproteobacteria</taxon>
        <taxon>Alteromonadales</taxon>
        <taxon>Pseudoalteromonadaceae</taxon>
        <taxon>Pseudoalteromonas</taxon>
    </lineage>
</organism>
<dbReference type="Proteomes" id="UP000570493">
    <property type="component" value="Unassembled WGS sequence"/>
</dbReference>
<dbReference type="Pfam" id="PF05125">
    <property type="entry name" value="Phage_cap_P2"/>
    <property type="match status" value="1"/>
</dbReference>
<protein>
    <submittedName>
        <fullName evidence="1">Phage major capsid protein, P2 family</fullName>
    </submittedName>
</protein>
<name>A0A7Y0DS71_9GAMM</name>
<dbReference type="NCBIfam" id="TIGR01551">
    <property type="entry name" value="major_capsid_P2"/>
    <property type="match status" value="1"/>
</dbReference>
<dbReference type="EMBL" id="JABBMT010000007">
    <property type="protein sequence ID" value="NMM40473.1"/>
    <property type="molecule type" value="Genomic_DNA"/>
</dbReference>
<evidence type="ECO:0000313" key="2">
    <source>
        <dbReference type="Proteomes" id="UP000570493"/>
    </source>
</evidence>
<accession>A0A7Y0DS71</accession>
<evidence type="ECO:0000313" key="1">
    <source>
        <dbReference type="EMBL" id="NMM40473.1"/>
    </source>
</evidence>